<dbReference type="GeneID" id="63719352"/>
<evidence type="ECO:0000256" key="3">
    <source>
        <dbReference type="SAM" id="MobiDB-lite"/>
    </source>
</evidence>
<dbReference type="GO" id="GO:0015031">
    <property type="term" value="P:protein transport"/>
    <property type="evidence" value="ECO:0007669"/>
    <property type="project" value="UniProtKB-UniRule"/>
</dbReference>
<dbReference type="STRING" id="98403.A0A151GCC2"/>
<evidence type="ECO:0000256" key="1">
    <source>
        <dbReference type="ARBA" id="ARBA00006080"/>
    </source>
</evidence>
<keyword evidence="2" id="KW-0653">Protein transport</keyword>
<feature type="region of interest" description="Disordered" evidence="3">
    <location>
        <begin position="1"/>
        <end position="58"/>
    </location>
</feature>
<evidence type="ECO:0000313" key="5">
    <source>
        <dbReference type="Proteomes" id="UP000076580"/>
    </source>
</evidence>
<dbReference type="GO" id="GO:0007030">
    <property type="term" value="P:Golgi organization"/>
    <property type="evidence" value="ECO:0007669"/>
    <property type="project" value="UniProtKB-UniRule"/>
</dbReference>
<evidence type="ECO:0000313" key="4">
    <source>
        <dbReference type="EMBL" id="KYK54749.1"/>
    </source>
</evidence>
<dbReference type="InterPro" id="IPR014812">
    <property type="entry name" value="Vps51"/>
</dbReference>
<comment type="function">
    <text evidence="2">Acts as component of the GARP complex that is involved in retrograde transport from early and late endosomes to the trans-Golgi network (TGN).</text>
</comment>
<gene>
    <name evidence="4" type="ORF">DCS_06709</name>
</gene>
<dbReference type="Proteomes" id="UP000076580">
    <property type="component" value="Chromosome 03"/>
</dbReference>
<feature type="region of interest" description="Disordered" evidence="3">
    <location>
        <begin position="275"/>
        <end position="297"/>
    </location>
</feature>
<dbReference type="GO" id="GO:0006869">
    <property type="term" value="P:lipid transport"/>
    <property type="evidence" value="ECO:0007669"/>
    <property type="project" value="UniProtKB-UniRule"/>
</dbReference>
<dbReference type="AlphaFoldDB" id="A0A151GCC2"/>
<dbReference type="GO" id="GO:0042147">
    <property type="term" value="P:retrograde transport, endosome to Golgi"/>
    <property type="evidence" value="ECO:0007669"/>
    <property type="project" value="UniProtKB-UniRule"/>
</dbReference>
<sequence>MSTIASPRDRSVTPLRRLPSAGNTPTSSSRPSLDGGAPAASPASTANPGQAAAPKRSNRAALREYYNISAAESTEAAAASTQIARIEVPDSEVPASDLDVADFDASAYVDKVMATCGLEDLLRLYTQVVGEVRALDAEKKALVYDNYSKLIAATETIRKMRANMDPLNPMASTLDPAIAQIYSEAASIRDLARQTVPPPDSDAGKQRADRARRQRTAELAKEVVATLPRLRELAKRGSLVEARRQWELPRRLLASWKERGVGGDDVANLMEEGDAIVRATREPTREPATERTSTNSR</sequence>
<protein>
    <recommendedName>
        <fullName evidence="2">Vacuolar protein sorting-associated protein 51 homolog</fullName>
    </recommendedName>
</protein>
<accession>A0A151GCC2</accession>
<keyword evidence="2" id="KW-0813">Transport</keyword>
<organism evidence="4 5">
    <name type="scientific">Drechmeria coniospora</name>
    <name type="common">Nematophagous fungus</name>
    <name type="synonym">Meria coniospora</name>
    <dbReference type="NCBI Taxonomy" id="98403"/>
    <lineage>
        <taxon>Eukaryota</taxon>
        <taxon>Fungi</taxon>
        <taxon>Dikarya</taxon>
        <taxon>Ascomycota</taxon>
        <taxon>Pezizomycotina</taxon>
        <taxon>Sordariomycetes</taxon>
        <taxon>Hypocreomycetidae</taxon>
        <taxon>Hypocreales</taxon>
        <taxon>Ophiocordycipitaceae</taxon>
        <taxon>Drechmeria</taxon>
    </lineage>
</organism>
<reference evidence="4 5" key="1">
    <citation type="journal article" date="2016" name="Sci. Rep.">
        <title>Insights into Adaptations to a Near-Obligate Nematode Endoparasitic Lifestyle from the Finished Genome of Drechmeria coniospora.</title>
        <authorList>
            <person name="Zhang L."/>
            <person name="Zhou Z."/>
            <person name="Guo Q."/>
            <person name="Fokkens L."/>
            <person name="Miskei M."/>
            <person name="Pocsi I."/>
            <person name="Zhang W."/>
            <person name="Chen M."/>
            <person name="Wang L."/>
            <person name="Sun Y."/>
            <person name="Donzelli B.G."/>
            <person name="Gibson D.M."/>
            <person name="Nelson D.R."/>
            <person name="Luo J.G."/>
            <person name="Rep M."/>
            <person name="Liu H."/>
            <person name="Yang S."/>
            <person name="Wang J."/>
            <person name="Krasnoff S.B."/>
            <person name="Xu Y."/>
            <person name="Molnar I."/>
            <person name="Lin M."/>
        </authorList>
    </citation>
    <scope>NUCLEOTIDE SEQUENCE [LARGE SCALE GENOMIC DNA]</scope>
    <source>
        <strain evidence="4 5">ARSEF 6962</strain>
    </source>
</reference>
<feature type="compositionally biased region" description="Basic and acidic residues" evidence="3">
    <location>
        <begin position="279"/>
        <end position="289"/>
    </location>
</feature>
<dbReference type="PANTHER" id="PTHR15954:SF4">
    <property type="entry name" value="VACUOLAR PROTEIN SORTING-ASSOCIATED PROTEIN 51 HOMOLOG"/>
    <property type="match status" value="1"/>
</dbReference>
<dbReference type="GO" id="GO:0000938">
    <property type="term" value="C:GARP complex"/>
    <property type="evidence" value="ECO:0007669"/>
    <property type="project" value="UniProtKB-UniRule"/>
</dbReference>
<feature type="compositionally biased region" description="Basic and acidic residues" evidence="3">
    <location>
        <begin position="202"/>
        <end position="214"/>
    </location>
</feature>
<keyword evidence="5" id="KW-1185">Reference proteome</keyword>
<dbReference type="GO" id="GO:0005829">
    <property type="term" value="C:cytosol"/>
    <property type="evidence" value="ECO:0007669"/>
    <property type="project" value="GOC"/>
</dbReference>
<comment type="subunit">
    <text evidence="2">Component of the Golgi-associated retrograde protein (GARP) complex.</text>
</comment>
<comment type="subcellular location">
    <subcellularLocation>
        <location evidence="2">Golgi apparatus</location>
        <location evidence="2">trans-Golgi network</location>
    </subcellularLocation>
</comment>
<dbReference type="GO" id="GO:0048193">
    <property type="term" value="P:Golgi vesicle transport"/>
    <property type="evidence" value="ECO:0007669"/>
    <property type="project" value="TreeGrafter"/>
</dbReference>
<dbReference type="RefSeq" id="XP_040654101.1">
    <property type="nucleotide sequence ID" value="XM_040803997.1"/>
</dbReference>
<proteinExistence type="inferred from homology"/>
<dbReference type="GO" id="GO:1990745">
    <property type="term" value="C:EARP complex"/>
    <property type="evidence" value="ECO:0007669"/>
    <property type="project" value="TreeGrafter"/>
</dbReference>
<keyword evidence="2" id="KW-0445">Lipid transport</keyword>
<dbReference type="EMBL" id="LAYC01000003">
    <property type="protein sequence ID" value="KYK54749.1"/>
    <property type="molecule type" value="Genomic_DNA"/>
</dbReference>
<comment type="similarity">
    <text evidence="1 2">Belongs to the VPS51 family.</text>
</comment>
<feature type="compositionally biased region" description="Polar residues" evidence="3">
    <location>
        <begin position="21"/>
        <end position="30"/>
    </location>
</feature>
<dbReference type="PANTHER" id="PTHR15954">
    <property type="entry name" value="VACUOLAR PROTEIN SORTING-ASSOCIATED PROTEIN 51 HOMOLOG"/>
    <property type="match status" value="1"/>
</dbReference>
<feature type="compositionally biased region" description="Low complexity" evidence="3">
    <location>
        <begin position="31"/>
        <end position="49"/>
    </location>
</feature>
<evidence type="ECO:0000256" key="2">
    <source>
        <dbReference type="RuleBase" id="RU368010"/>
    </source>
</evidence>
<dbReference type="Pfam" id="PF08700">
    <property type="entry name" value="VPS51_Exo84_N"/>
    <property type="match status" value="1"/>
</dbReference>
<name>A0A151GCC2_DRECN</name>
<dbReference type="GO" id="GO:0032456">
    <property type="term" value="P:endocytic recycling"/>
    <property type="evidence" value="ECO:0007669"/>
    <property type="project" value="TreeGrafter"/>
</dbReference>
<dbReference type="InParanoid" id="A0A151GCC2"/>
<feature type="region of interest" description="Disordered" evidence="3">
    <location>
        <begin position="194"/>
        <end position="214"/>
    </location>
</feature>
<keyword evidence="2" id="KW-0333">Golgi apparatus</keyword>
<comment type="caution">
    <text evidence="4">The sequence shown here is derived from an EMBL/GenBank/DDBJ whole genome shotgun (WGS) entry which is preliminary data.</text>
</comment>
<dbReference type="GO" id="GO:0016020">
    <property type="term" value="C:membrane"/>
    <property type="evidence" value="ECO:0007669"/>
    <property type="project" value="TreeGrafter"/>
</dbReference>